<keyword evidence="8" id="KW-1185">Reference proteome</keyword>
<dbReference type="Gene3D" id="3.40.1700.10">
    <property type="entry name" value="DNA integrity scanning protein, DisA, N-terminal domain"/>
    <property type="match status" value="1"/>
</dbReference>
<evidence type="ECO:0000256" key="2">
    <source>
        <dbReference type="ARBA" id="ARBA00022679"/>
    </source>
</evidence>
<keyword evidence="4" id="KW-0547">Nucleotide-binding</keyword>
<evidence type="ECO:0000313" key="8">
    <source>
        <dbReference type="Proteomes" id="UP000032336"/>
    </source>
</evidence>
<proteinExistence type="predicted"/>
<reference evidence="7 8" key="1">
    <citation type="submission" date="2015-01" db="EMBL/GenBank/DDBJ databases">
        <title>Draft genome of the acidophilic iron oxidizer Ferrimicrobium acidiphilum strain T23.</title>
        <authorList>
            <person name="Poehlein A."/>
            <person name="Eisen S."/>
            <person name="Schloemann M."/>
            <person name="Johnson B.D."/>
            <person name="Daniel R."/>
            <person name="Muehling M."/>
        </authorList>
    </citation>
    <scope>NUCLEOTIDE SEQUENCE [LARGE SCALE GENOMIC DNA]</scope>
    <source>
        <strain evidence="7 8">T23</strain>
    </source>
</reference>
<dbReference type="InterPro" id="IPR010994">
    <property type="entry name" value="RuvA_2-like"/>
</dbReference>
<sequence>MSASTTDFQQTALAKVAPGTLLRAGLDRILLARTGALVVLGDAAEVLEICTGGFLIEAAFSPQKLFELAKMDGAIILSANGTRIVRANVHLVPDPRLVTTETGTRHRTAERVASSVDAVVVAVSEELSVISVYYRNNKQTLQPIPAVLSRASQALSTLERYRERFESVLSSLAPLELADQVTFRDVLFALQRGEMVRRIGAEIEGYLLELGTDGRLLALQSAEISLDFEERFDSLIFDFLGYSDPIEIEAVRDSLGSLSTDDVTDLRTFASWVARQAICEPLRSVSVDHGDLSSVALSSRGSRLLSSISRIPAPAVAALLDRYRSVAAIRLASEQELAALDEIGPDWARLIRESLGGSPIVAPLER</sequence>
<dbReference type="GeneID" id="78372532"/>
<feature type="domain" description="DAC" evidence="6">
    <location>
        <begin position="6"/>
        <end position="146"/>
    </location>
</feature>
<dbReference type="RefSeq" id="WP_035391009.1">
    <property type="nucleotide sequence ID" value="NZ_JQKF01000035.1"/>
</dbReference>
<dbReference type="GO" id="GO:0005524">
    <property type="term" value="F:ATP binding"/>
    <property type="evidence" value="ECO:0007669"/>
    <property type="project" value="UniProtKB-KW"/>
</dbReference>
<dbReference type="PANTHER" id="PTHR34185:SF3">
    <property type="entry name" value="DNA INTEGRITY SCANNING PROTEIN DISA"/>
    <property type="match status" value="1"/>
</dbReference>
<dbReference type="EMBL" id="JXUW01000009">
    <property type="protein sequence ID" value="KJE76990.1"/>
    <property type="molecule type" value="Genomic_DNA"/>
</dbReference>
<dbReference type="InterPro" id="IPR018906">
    <property type="entry name" value="DNA_integrity_scan_DisA_link"/>
</dbReference>
<dbReference type="Pfam" id="PF10635">
    <property type="entry name" value="DisA-linker"/>
    <property type="match status" value="1"/>
</dbReference>
<dbReference type="OrthoDB" id="41841at2"/>
<keyword evidence="3 7" id="KW-0548">Nucleotidyltransferase</keyword>
<dbReference type="EC" id="2.7.7.85" evidence="7"/>
<comment type="catalytic activity">
    <reaction evidence="1">
        <text>2 ATP = 3',3'-c-di-AMP + 2 diphosphate</text>
        <dbReference type="Rhea" id="RHEA:35655"/>
        <dbReference type="ChEBI" id="CHEBI:30616"/>
        <dbReference type="ChEBI" id="CHEBI:33019"/>
        <dbReference type="ChEBI" id="CHEBI:71500"/>
        <dbReference type="EC" id="2.7.7.85"/>
    </reaction>
</comment>
<dbReference type="InterPro" id="IPR036888">
    <property type="entry name" value="DNA_integrity_DisA_N_sf"/>
</dbReference>
<gene>
    <name evidence="7" type="primary">disA</name>
    <name evidence="7" type="ORF">FEAC_13160</name>
</gene>
<evidence type="ECO:0000256" key="3">
    <source>
        <dbReference type="ARBA" id="ARBA00022695"/>
    </source>
</evidence>
<keyword evidence="5" id="KW-0067">ATP-binding</keyword>
<evidence type="ECO:0000256" key="5">
    <source>
        <dbReference type="ARBA" id="ARBA00022840"/>
    </source>
</evidence>
<dbReference type="Proteomes" id="UP000032336">
    <property type="component" value="Unassembled WGS sequence"/>
</dbReference>
<dbReference type="InterPro" id="IPR003390">
    <property type="entry name" value="DNA_integrity_scan_DisA_N"/>
</dbReference>
<protein>
    <submittedName>
        <fullName evidence="7">DNA integrity scanning protein DisA</fullName>
        <ecNumber evidence="7">2.7.7.85</ecNumber>
    </submittedName>
</protein>
<dbReference type="GO" id="GO:0106408">
    <property type="term" value="F:diadenylate cyclase activity"/>
    <property type="evidence" value="ECO:0007669"/>
    <property type="project" value="UniProtKB-EC"/>
</dbReference>
<dbReference type="AlphaFoldDB" id="A0A0D8FUP1"/>
<dbReference type="SUPFAM" id="SSF47781">
    <property type="entry name" value="RuvA domain 2-like"/>
    <property type="match status" value="1"/>
</dbReference>
<comment type="caution">
    <text evidence="7">The sequence shown here is derived from an EMBL/GenBank/DDBJ whole genome shotgun (WGS) entry which is preliminary data.</text>
</comment>
<dbReference type="NCBIfam" id="NF010009">
    <property type="entry name" value="PRK13482.1"/>
    <property type="match status" value="1"/>
</dbReference>
<dbReference type="PATRIC" id="fig|1121877.4.peg.1442"/>
<evidence type="ECO:0000256" key="1">
    <source>
        <dbReference type="ARBA" id="ARBA00000877"/>
    </source>
</evidence>
<evidence type="ECO:0000256" key="4">
    <source>
        <dbReference type="ARBA" id="ARBA00022741"/>
    </source>
</evidence>
<dbReference type="SUPFAM" id="SSF143597">
    <property type="entry name" value="YojJ-like"/>
    <property type="match status" value="1"/>
</dbReference>
<dbReference type="InterPro" id="IPR038331">
    <property type="entry name" value="DisA_sf"/>
</dbReference>
<organism evidence="7 8">
    <name type="scientific">Ferrimicrobium acidiphilum DSM 19497</name>
    <dbReference type="NCBI Taxonomy" id="1121877"/>
    <lineage>
        <taxon>Bacteria</taxon>
        <taxon>Bacillati</taxon>
        <taxon>Actinomycetota</taxon>
        <taxon>Acidimicrobiia</taxon>
        <taxon>Acidimicrobiales</taxon>
        <taxon>Acidimicrobiaceae</taxon>
        <taxon>Ferrimicrobium</taxon>
    </lineage>
</organism>
<dbReference type="Gene3D" id="1.10.150.20">
    <property type="entry name" value="5' to 3' exonuclease, C-terminal subdomain"/>
    <property type="match status" value="1"/>
</dbReference>
<dbReference type="STRING" id="1121877.FEAC_13160"/>
<dbReference type="PROSITE" id="PS51794">
    <property type="entry name" value="DAC"/>
    <property type="match status" value="1"/>
</dbReference>
<dbReference type="PANTHER" id="PTHR34185">
    <property type="entry name" value="DIADENYLATE CYCLASE"/>
    <property type="match status" value="1"/>
</dbReference>
<accession>A0A0D8FUP1</accession>
<evidence type="ECO:0000259" key="6">
    <source>
        <dbReference type="PROSITE" id="PS51794"/>
    </source>
</evidence>
<dbReference type="GO" id="GO:0004016">
    <property type="term" value="F:adenylate cyclase activity"/>
    <property type="evidence" value="ECO:0007669"/>
    <property type="project" value="TreeGrafter"/>
</dbReference>
<dbReference type="Gene3D" id="1.20.1260.110">
    <property type="entry name" value="DNA integrity scanning linker region"/>
    <property type="match status" value="1"/>
</dbReference>
<name>A0A0D8FUP1_9ACTN</name>
<dbReference type="Pfam" id="PF02457">
    <property type="entry name" value="DAC"/>
    <property type="match status" value="1"/>
</dbReference>
<dbReference type="InterPro" id="IPR050338">
    <property type="entry name" value="DisA"/>
</dbReference>
<keyword evidence="2 7" id="KW-0808">Transferase</keyword>
<evidence type="ECO:0000313" key="7">
    <source>
        <dbReference type="EMBL" id="KJE76990.1"/>
    </source>
</evidence>
<dbReference type="eggNOG" id="COG1623">
    <property type="taxonomic scope" value="Bacteria"/>
</dbReference>